<dbReference type="AlphaFoldDB" id="A0A067M293"/>
<dbReference type="HOGENOM" id="CLU_2385867_0_0_1"/>
<gene>
    <name evidence="1" type="ORF">BOTBODRAFT_58401</name>
</gene>
<dbReference type="Proteomes" id="UP000027195">
    <property type="component" value="Unassembled WGS sequence"/>
</dbReference>
<dbReference type="InParanoid" id="A0A067M293"/>
<reference evidence="2" key="1">
    <citation type="journal article" date="2014" name="Proc. Natl. Acad. Sci. U.S.A.">
        <title>Extensive sampling of basidiomycete genomes demonstrates inadequacy of the white-rot/brown-rot paradigm for wood decay fungi.</title>
        <authorList>
            <person name="Riley R."/>
            <person name="Salamov A.A."/>
            <person name="Brown D.W."/>
            <person name="Nagy L.G."/>
            <person name="Floudas D."/>
            <person name="Held B.W."/>
            <person name="Levasseur A."/>
            <person name="Lombard V."/>
            <person name="Morin E."/>
            <person name="Otillar R."/>
            <person name="Lindquist E.A."/>
            <person name="Sun H."/>
            <person name="LaButti K.M."/>
            <person name="Schmutz J."/>
            <person name="Jabbour D."/>
            <person name="Luo H."/>
            <person name="Baker S.E."/>
            <person name="Pisabarro A.G."/>
            <person name="Walton J.D."/>
            <person name="Blanchette R.A."/>
            <person name="Henrissat B."/>
            <person name="Martin F."/>
            <person name="Cullen D."/>
            <person name="Hibbett D.S."/>
            <person name="Grigoriev I.V."/>
        </authorList>
    </citation>
    <scope>NUCLEOTIDE SEQUENCE [LARGE SCALE GENOMIC DNA]</scope>
    <source>
        <strain evidence="2">FD-172 SS1</strain>
    </source>
</reference>
<dbReference type="EMBL" id="KL198073">
    <property type="protein sequence ID" value="KDQ09863.1"/>
    <property type="molecule type" value="Genomic_DNA"/>
</dbReference>
<organism evidence="1 2">
    <name type="scientific">Botryobasidium botryosum (strain FD-172 SS1)</name>
    <dbReference type="NCBI Taxonomy" id="930990"/>
    <lineage>
        <taxon>Eukaryota</taxon>
        <taxon>Fungi</taxon>
        <taxon>Dikarya</taxon>
        <taxon>Basidiomycota</taxon>
        <taxon>Agaricomycotina</taxon>
        <taxon>Agaricomycetes</taxon>
        <taxon>Cantharellales</taxon>
        <taxon>Botryobasidiaceae</taxon>
        <taxon>Botryobasidium</taxon>
    </lineage>
</organism>
<name>A0A067M293_BOTB1</name>
<sequence length="94" mass="10358">MPWAFSSHFVPRRSNLAPPSLALPSALLPFASFLISVTLAIHTSILPNLAPKSSTHTHAYTQHTPTACPRILDSGFRVLRLKPEMITTHELMNS</sequence>
<keyword evidence="2" id="KW-1185">Reference proteome</keyword>
<protein>
    <submittedName>
        <fullName evidence="1">Uncharacterized protein</fullName>
    </submittedName>
</protein>
<proteinExistence type="predicted"/>
<accession>A0A067M293</accession>
<evidence type="ECO:0000313" key="1">
    <source>
        <dbReference type="EMBL" id="KDQ09863.1"/>
    </source>
</evidence>
<evidence type="ECO:0000313" key="2">
    <source>
        <dbReference type="Proteomes" id="UP000027195"/>
    </source>
</evidence>